<evidence type="ECO:0000313" key="5">
    <source>
        <dbReference type="Proteomes" id="UP001176521"/>
    </source>
</evidence>
<gene>
    <name evidence="4" type="ORF">OC842_005778</name>
</gene>
<dbReference type="InterPro" id="IPR055754">
    <property type="entry name" value="DUF7330"/>
</dbReference>
<comment type="caution">
    <text evidence="4">The sequence shown here is derived from an EMBL/GenBank/DDBJ whole genome shotgun (WGS) entry which is preliminary data.</text>
</comment>
<feature type="transmembrane region" description="Helical" evidence="2">
    <location>
        <begin position="106"/>
        <end position="124"/>
    </location>
</feature>
<feature type="compositionally biased region" description="Low complexity" evidence="1">
    <location>
        <begin position="10"/>
        <end position="44"/>
    </location>
</feature>
<feature type="region of interest" description="Disordered" evidence="1">
    <location>
        <begin position="1"/>
        <end position="94"/>
    </location>
</feature>
<accession>A0AAN6G7B9</accession>
<protein>
    <recommendedName>
        <fullName evidence="3">DUF7330 domain-containing protein</fullName>
    </recommendedName>
</protein>
<keyword evidence="5" id="KW-1185">Reference proteome</keyword>
<feature type="domain" description="DUF7330" evidence="3">
    <location>
        <begin position="375"/>
        <end position="481"/>
    </location>
</feature>
<feature type="compositionally biased region" description="Polar residues" evidence="1">
    <location>
        <begin position="52"/>
        <end position="61"/>
    </location>
</feature>
<proteinExistence type="predicted"/>
<keyword evidence="2" id="KW-0812">Transmembrane</keyword>
<dbReference type="Pfam" id="PF24016">
    <property type="entry name" value="DUF7330"/>
    <property type="match status" value="1"/>
</dbReference>
<reference evidence="4" key="1">
    <citation type="journal article" date="2023" name="PhytoFront">
        <title>Draft Genome Resources of Seven Strains of Tilletia horrida, Causal Agent of Kernel Smut of Rice.</title>
        <authorList>
            <person name="Khanal S."/>
            <person name="Antony Babu S."/>
            <person name="Zhou X.G."/>
        </authorList>
    </citation>
    <scope>NUCLEOTIDE SEQUENCE</scope>
    <source>
        <strain evidence="4">TX3</strain>
    </source>
</reference>
<organism evidence="4 5">
    <name type="scientific">Tilletia horrida</name>
    <dbReference type="NCBI Taxonomy" id="155126"/>
    <lineage>
        <taxon>Eukaryota</taxon>
        <taxon>Fungi</taxon>
        <taxon>Dikarya</taxon>
        <taxon>Basidiomycota</taxon>
        <taxon>Ustilaginomycotina</taxon>
        <taxon>Exobasidiomycetes</taxon>
        <taxon>Tilletiales</taxon>
        <taxon>Tilletiaceae</taxon>
        <taxon>Tilletia</taxon>
    </lineage>
</organism>
<evidence type="ECO:0000259" key="3">
    <source>
        <dbReference type="Pfam" id="PF24016"/>
    </source>
</evidence>
<keyword evidence="2" id="KW-1133">Transmembrane helix</keyword>
<keyword evidence="2" id="KW-0472">Membrane</keyword>
<sequence>MVIDKKIDFSSHAPSPSSSSSSSSPNTGPSSAHSSYPASAPAPANIMGNPNADYQSISQHRPGNEVGDDQHQQLPPPAYASSQPQGPWDAQRRHDAYRRKRSIRRAVHWTLAAIAVLLLWKVFFASNASSEGAPYPPASDGSPSRWAHWSEPVEIPRSEWPSTIRGPYYSTRTNFTLDPTAATLFLHAKGTGYGGHVDYVLSESSSGKVEVGVQAVYNGIGERDRITIAKMDDSDKGRQGVGIYSERKQRNWNDGSVRIYVTFALPRRNSYQTLDTDVDNLSITVADLGSPAPIFTRFEAHSGNGALHIDGDLTATETVIIRNGNGRIQAKGRLLTPNLDSKCDNGGVIFSDVVASDADVFSGNGHVEGTFHVSHHLALNSDNGAIDAKVYVEKARDSKTKPLAGFFTSTSSGGSDDDEQSRVDVQAISSNGRVTLTYAAQDAAVLLSSKARSDTGHVTVRHADTFVGDIDLGTDVGHLSVRTPPTSGRRVWEVVKEHKGLIGHQLQAKLYRRDHPDALGSSTAYSDVGAVDAIFD</sequence>
<evidence type="ECO:0000256" key="2">
    <source>
        <dbReference type="SAM" id="Phobius"/>
    </source>
</evidence>
<dbReference type="AlphaFoldDB" id="A0AAN6G7B9"/>
<dbReference type="EMBL" id="JAPDMQ010000442">
    <property type="protein sequence ID" value="KAK0524612.1"/>
    <property type="molecule type" value="Genomic_DNA"/>
</dbReference>
<evidence type="ECO:0000256" key="1">
    <source>
        <dbReference type="SAM" id="MobiDB-lite"/>
    </source>
</evidence>
<evidence type="ECO:0000313" key="4">
    <source>
        <dbReference type="EMBL" id="KAK0524612.1"/>
    </source>
</evidence>
<dbReference type="Proteomes" id="UP001176521">
    <property type="component" value="Unassembled WGS sequence"/>
</dbReference>
<name>A0AAN6G7B9_9BASI</name>